<dbReference type="PANTHER" id="PTHR43991:SF9">
    <property type="entry name" value="DUF2415 DOMAIN-CONTAINING PROTEIN"/>
    <property type="match status" value="1"/>
</dbReference>
<comment type="caution">
    <text evidence="3">The sequence shown here is derived from an EMBL/GenBank/DDBJ whole genome shotgun (WGS) entry which is preliminary data.</text>
</comment>
<evidence type="ECO:0000256" key="1">
    <source>
        <dbReference type="SAM" id="MobiDB-lite"/>
    </source>
</evidence>
<feature type="domain" description="DUF2415" evidence="2">
    <location>
        <begin position="412"/>
        <end position="451"/>
    </location>
</feature>
<dbReference type="SUPFAM" id="SSF50978">
    <property type="entry name" value="WD40 repeat-like"/>
    <property type="match status" value="1"/>
</dbReference>
<dbReference type="Gene3D" id="2.130.10.10">
    <property type="entry name" value="YVTN repeat-like/Quinoprotein amine dehydrogenase"/>
    <property type="match status" value="1"/>
</dbReference>
<evidence type="ECO:0000313" key="3">
    <source>
        <dbReference type="EMBL" id="KAK5773667.1"/>
    </source>
</evidence>
<accession>A0AAN7WL57</accession>
<evidence type="ECO:0000259" key="2">
    <source>
        <dbReference type="Pfam" id="PF10313"/>
    </source>
</evidence>
<evidence type="ECO:0000313" key="4">
    <source>
        <dbReference type="Proteomes" id="UP001306508"/>
    </source>
</evidence>
<dbReference type="InterPro" id="IPR036322">
    <property type="entry name" value="WD40_repeat_dom_sf"/>
</dbReference>
<reference evidence="4" key="1">
    <citation type="submission" date="2023-07" db="EMBL/GenBank/DDBJ databases">
        <title>A draft genome of Kazachstania heterogenica Y-27499.</title>
        <authorList>
            <person name="Donic C."/>
            <person name="Kralova J.S."/>
            <person name="Fidel L."/>
            <person name="Ben-Dor S."/>
            <person name="Jung S."/>
        </authorList>
    </citation>
    <scope>NUCLEOTIDE SEQUENCE [LARGE SCALE GENOMIC DNA]</scope>
    <source>
        <strain evidence="4">Y27499</strain>
    </source>
</reference>
<feature type="compositionally biased region" description="Polar residues" evidence="1">
    <location>
        <begin position="479"/>
        <end position="488"/>
    </location>
</feature>
<name>A0AAN7WL57_9SACH</name>
<feature type="compositionally biased region" description="Low complexity" evidence="1">
    <location>
        <begin position="632"/>
        <end position="650"/>
    </location>
</feature>
<keyword evidence="4" id="KW-1185">Reference proteome</keyword>
<proteinExistence type="predicted"/>
<dbReference type="Pfam" id="PF10313">
    <property type="entry name" value="DUF2415"/>
    <property type="match status" value="1"/>
</dbReference>
<dbReference type="InterPro" id="IPR019417">
    <property type="entry name" value="DUF2415"/>
</dbReference>
<dbReference type="PANTHER" id="PTHR43991">
    <property type="entry name" value="WD REPEAT PROTEIN (AFU_ORTHOLOGUE AFUA_8G05640)-RELATED"/>
    <property type="match status" value="1"/>
</dbReference>
<sequence>MTIDNKTNQDEFEDESLNTGSDRVYQNYMMPGLELYDAKITINHWQLRDCIKPYSRDPSRLYYIYDHSIRTLDTNPSILSQNNSNFSKNDNYKLSKPKYANRLCRRHSIYNNRPSSKTNNLKSPLYVNFKTPSKKLVEFNFKPRCFTELNGLTACGGLIGSDDKGFPTNWNRLSHEKNGSNSPIPAPAQPISIASTGVLMDNSNYSNSSIWKGILSLYNENMDFSLTLILGQFINNCVTLSQNSTNNYDIYTCNNDSHIYHCNISNRDVQLLRRYSDLKFPLNNAALSHDGKIMVVSGDTNKFALYRKDELTDLFTLNYDPSLNWDSTYGSSNETYTVKRRTRFNVPCSSEKLDSNIYTTRKGDHGFYNCFSENDLHFATLFQNGVCLIYDIRNLEHPLAEITSTRPHSHNGSFRVCRFSYGLDDLLFISEHQGRVHVVDTRNFDNHQVIMIPDTVQAVDSSMKQNRIHEADVSPVFFNNSPHNGIDNNNDRRDSNYPLLPTGSNSLSPSITNSTSSLFGNNSNNRVSSNRNNIHISNSKRRFSAPSSTKIIDPRITQALTIPIKYLEPEILPFPRVLDKTPISNHYSTYQYGGRNAQTYSHHLHYPSNTNVDSSSHSLELSDSIIRGDNTLNSSSSINNNNNGNDNNRNAFRIRRFSTTSTNTDDQDYPFYEDDDFAIDPDISIPANAEDNNQRSGNSLFDDLLTNESRYLARHSRNRSNDYMNNNDDTFYSGPYDTVTNTLYHSPTFNERTVLDFPDNEFGEENNISGIDWIQDRSGSSLIIGTDYGIIKWNINSWARRSFSSYDFC</sequence>
<feature type="region of interest" description="Disordered" evidence="1">
    <location>
        <begin position="479"/>
        <end position="507"/>
    </location>
</feature>
<dbReference type="InterPro" id="IPR015943">
    <property type="entry name" value="WD40/YVTN_repeat-like_dom_sf"/>
</dbReference>
<dbReference type="AlphaFoldDB" id="A0AAN7WL57"/>
<organism evidence="3 4">
    <name type="scientific">Arxiozyma heterogenica</name>
    <dbReference type="NCBI Taxonomy" id="278026"/>
    <lineage>
        <taxon>Eukaryota</taxon>
        <taxon>Fungi</taxon>
        <taxon>Dikarya</taxon>
        <taxon>Ascomycota</taxon>
        <taxon>Saccharomycotina</taxon>
        <taxon>Saccharomycetes</taxon>
        <taxon>Saccharomycetales</taxon>
        <taxon>Saccharomycetaceae</taxon>
        <taxon>Arxiozyma</taxon>
    </lineage>
</organism>
<feature type="region of interest" description="Disordered" evidence="1">
    <location>
        <begin position="632"/>
        <end position="651"/>
    </location>
</feature>
<dbReference type="EMBL" id="JAWIZZ010000071">
    <property type="protein sequence ID" value="KAK5773667.1"/>
    <property type="molecule type" value="Genomic_DNA"/>
</dbReference>
<gene>
    <name evidence="3" type="ORF">RI543_004976</name>
</gene>
<protein>
    <recommendedName>
        <fullName evidence="2">DUF2415 domain-containing protein</fullName>
    </recommendedName>
</protein>
<dbReference type="Proteomes" id="UP001306508">
    <property type="component" value="Unassembled WGS sequence"/>
</dbReference>